<feature type="domain" description="Class II aldolase/adducin N-terminal" evidence="7">
    <location>
        <begin position="11"/>
        <end position="201"/>
    </location>
</feature>
<sequence length="214" mass="23762">MTSITIADPRLQLIANARYFYQQGWMLGTAGNLSACLPDRSFWITASGKSKGELLLSDFVRIAADGRVEASASNSQPSAETSIHQVIYRIFPESQACYHIHSIEGNLVSRLVTGDSLPLPPLEMLKGLGVWQENPRCVMPIFRNHLAVSQIAADIEQRLTVQPPQIPALLIRDHGITVWGASAEACRNYIELLEYIFRYIVAASKLDINTHSEQ</sequence>
<evidence type="ECO:0000259" key="7">
    <source>
        <dbReference type="SMART" id="SM01007"/>
    </source>
</evidence>
<dbReference type="EC" id="4.2.1.109" evidence="6"/>
<proteinExistence type="inferred from homology"/>
<reference evidence="8" key="1">
    <citation type="journal article" date="2017" name="PLoS ONE">
        <title>The cyanobacterial metabolite nocuolin a is a natural oxadiazine that triggers apoptosis in human cancer cells.</title>
        <authorList>
            <person name="Voracova K."/>
            <person name="Hajek J."/>
            <person name="Mares J."/>
            <person name="Urajova P."/>
            <person name="Kuzma M."/>
            <person name="Cheel J."/>
            <person name="Villunger A."/>
            <person name="Kapuscik A."/>
            <person name="Bally M."/>
            <person name="Novak P."/>
            <person name="Kabelac M."/>
            <person name="Krumschnabel G."/>
            <person name="Lukes M."/>
            <person name="Voloshko L."/>
            <person name="Kopecky J."/>
            <person name="Hrouzek P."/>
        </authorList>
    </citation>
    <scope>NUCLEOTIDE SEQUENCE</scope>
    <source>
        <strain evidence="8">CCAP 1453/38</strain>
    </source>
</reference>
<keyword evidence="4 6" id="KW-0486">Methionine biosynthesis</keyword>
<keyword evidence="2 6" id="KW-0479">Metal-binding</keyword>
<keyword evidence="5 6" id="KW-0456">Lyase</keyword>
<protein>
    <recommendedName>
        <fullName evidence="6">Methylthioribulose-1-phosphate dehydratase</fullName>
        <shortName evidence="6">MTRu-1-P dehydratase</shortName>
        <ecNumber evidence="6">4.2.1.109</ecNumber>
    </recommendedName>
</protein>
<evidence type="ECO:0000256" key="6">
    <source>
        <dbReference type="HAMAP-Rule" id="MF_01677"/>
    </source>
</evidence>
<evidence type="ECO:0000256" key="4">
    <source>
        <dbReference type="ARBA" id="ARBA00023167"/>
    </source>
</evidence>
<accession>A0A186QII7</accession>
<dbReference type="AlphaFoldDB" id="A0A186QII7"/>
<dbReference type="UniPathway" id="UPA00904">
    <property type="reaction ID" value="UER00875"/>
</dbReference>
<dbReference type="GO" id="GO:0046570">
    <property type="term" value="F:methylthioribulose 1-phosphate dehydratase activity"/>
    <property type="evidence" value="ECO:0007669"/>
    <property type="project" value="UniProtKB-UniRule"/>
</dbReference>
<evidence type="ECO:0000256" key="2">
    <source>
        <dbReference type="ARBA" id="ARBA00022723"/>
    </source>
</evidence>
<dbReference type="PANTHER" id="PTHR10640">
    <property type="entry name" value="METHYLTHIORIBULOSE-1-PHOSPHATE DEHYDRATASE"/>
    <property type="match status" value="1"/>
</dbReference>
<feature type="binding site" evidence="6">
    <location>
        <position position="101"/>
    </location>
    <ligand>
        <name>Zn(2+)</name>
        <dbReference type="ChEBI" id="CHEBI:29105"/>
    </ligand>
</feature>
<evidence type="ECO:0000256" key="1">
    <source>
        <dbReference type="ARBA" id="ARBA00022605"/>
    </source>
</evidence>
<dbReference type="GO" id="GO:0008270">
    <property type="term" value="F:zinc ion binding"/>
    <property type="evidence" value="ECO:0007669"/>
    <property type="project" value="UniProtKB-UniRule"/>
</dbReference>
<keyword evidence="1 6" id="KW-0028">Amino-acid biosynthesis</keyword>
<feature type="binding site" evidence="6">
    <location>
        <position position="99"/>
    </location>
    <ligand>
        <name>Zn(2+)</name>
        <dbReference type="ChEBI" id="CHEBI:29105"/>
    </ligand>
</feature>
<dbReference type="SUPFAM" id="SSF53639">
    <property type="entry name" value="AraD/HMP-PK domain-like"/>
    <property type="match status" value="1"/>
</dbReference>
<evidence type="ECO:0000256" key="3">
    <source>
        <dbReference type="ARBA" id="ARBA00022833"/>
    </source>
</evidence>
<evidence type="ECO:0000256" key="5">
    <source>
        <dbReference type="ARBA" id="ARBA00023239"/>
    </source>
</evidence>
<comment type="function">
    <text evidence="6">Catalyzes the dehydration of methylthioribulose-1-phosphate (MTRu-1-P) into 2,3-diketo-5-methylthiopentyl-1-phosphate (DK-MTP-1-P).</text>
</comment>
<dbReference type="HAMAP" id="MF_01677">
    <property type="entry name" value="Salvage_MtnB"/>
    <property type="match status" value="1"/>
</dbReference>
<dbReference type="GO" id="GO:0019509">
    <property type="term" value="P:L-methionine salvage from methylthioadenosine"/>
    <property type="evidence" value="ECO:0007669"/>
    <property type="project" value="UniProtKB-UniRule"/>
</dbReference>
<comment type="catalytic activity">
    <reaction evidence="6">
        <text>5-(methylsulfanyl)-D-ribulose 1-phosphate = 5-methylsulfanyl-2,3-dioxopentyl phosphate + H2O</text>
        <dbReference type="Rhea" id="RHEA:15549"/>
        <dbReference type="ChEBI" id="CHEBI:15377"/>
        <dbReference type="ChEBI" id="CHEBI:58548"/>
        <dbReference type="ChEBI" id="CHEBI:58828"/>
        <dbReference type="EC" id="4.2.1.109"/>
    </reaction>
</comment>
<dbReference type="GO" id="GO:0005737">
    <property type="term" value="C:cytoplasm"/>
    <property type="evidence" value="ECO:0007669"/>
    <property type="project" value="UniProtKB-UniRule"/>
</dbReference>
<dbReference type="Gene3D" id="3.40.225.10">
    <property type="entry name" value="Class II aldolase/adducin N-terminal domain"/>
    <property type="match status" value="1"/>
</dbReference>
<organism evidence="8">
    <name type="scientific">Nostoc sp. CCAP 1453/38</name>
    <dbReference type="NCBI Taxonomy" id="1570104"/>
    <lineage>
        <taxon>Bacteria</taxon>
        <taxon>Bacillati</taxon>
        <taxon>Cyanobacteriota</taxon>
        <taxon>Cyanophyceae</taxon>
        <taxon>Nostocales</taxon>
        <taxon>Nostocaceae</taxon>
        <taxon>Nostoc</taxon>
    </lineage>
</organism>
<dbReference type="EMBL" id="KP143720">
    <property type="protein sequence ID" value="AKL71633.1"/>
    <property type="molecule type" value="Genomic_DNA"/>
</dbReference>
<comment type="similarity">
    <text evidence="6">Belongs to the aldolase class II family. MtnB subfamily.</text>
</comment>
<evidence type="ECO:0000313" key="8">
    <source>
        <dbReference type="EMBL" id="AKL71633.1"/>
    </source>
</evidence>
<dbReference type="InterPro" id="IPR017714">
    <property type="entry name" value="MethylthioRu-1-P_deHdtase_MtnB"/>
</dbReference>
<gene>
    <name evidence="8" type="primary">nocA</name>
    <name evidence="6" type="synonym">mtnB</name>
</gene>
<keyword evidence="3 6" id="KW-0862">Zinc</keyword>
<comment type="cofactor">
    <cofactor evidence="6">
        <name>Zn(2+)</name>
        <dbReference type="ChEBI" id="CHEBI:29105"/>
    </cofactor>
    <text evidence="6">Binds 1 zinc ion per subunit.</text>
</comment>
<dbReference type="InterPro" id="IPR036409">
    <property type="entry name" value="Aldolase_II/adducin_N_sf"/>
</dbReference>
<dbReference type="SMART" id="SM01007">
    <property type="entry name" value="Aldolase_II"/>
    <property type="match status" value="1"/>
</dbReference>
<dbReference type="Pfam" id="PF00596">
    <property type="entry name" value="Aldolase_II"/>
    <property type="match status" value="1"/>
</dbReference>
<comment type="pathway">
    <text evidence="6">Amino-acid biosynthesis; L-methionine biosynthesis via salvage pathway; L-methionine from S-methyl-5-thio-alpha-D-ribose 1-phosphate: step 2/6.</text>
</comment>
<dbReference type="InterPro" id="IPR001303">
    <property type="entry name" value="Aldolase_II/adducin_N"/>
</dbReference>
<dbReference type="PANTHER" id="PTHR10640:SF7">
    <property type="entry name" value="METHYLTHIORIBULOSE-1-PHOSPHATE DEHYDRATASE"/>
    <property type="match status" value="1"/>
</dbReference>
<name>A0A186QII7_9NOSO</name>
<dbReference type="NCBIfam" id="TIGR03328">
    <property type="entry name" value="salvage_mtnB"/>
    <property type="match status" value="1"/>
</dbReference>